<proteinExistence type="predicted"/>
<dbReference type="PROSITE" id="PS50943">
    <property type="entry name" value="HTH_CROC1"/>
    <property type="match status" value="1"/>
</dbReference>
<evidence type="ECO:0000313" key="3">
    <source>
        <dbReference type="Proteomes" id="UP000092714"/>
    </source>
</evidence>
<reference evidence="2 3" key="1">
    <citation type="submission" date="2016-06" db="EMBL/GenBank/DDBJ databases">
        <authorList>
            <person name="Kjaerup R.B."/>
            <person name="Dalgaard T.S."/>
            <person name="Juul-Madsen H.R."/>
        </authorList>
    </citation>
    <scope>NUCLEOTIDE SEQUENCE [LARGE SCALE GENOMIC DNA]</scope>
    <source>
        <strain evidence="2 3">373-A1</strain>
    </source>
</reference>
<keyword evidence="2" id="KW-0238">DNA-binding</keyword>
<protein>
    <submittedName>
        <fullName evidence="2">DNA-binding protein</fullName>
    </submittedName>
</protein>
<dbReference type="InterPro" id="IPR010982">
    <property type="entry name" value="Lambda_DNA-bd_dom_sf"/>
</dbReference>
<dbReference type="RefSeq" id="WP_065254348.1">
    <property type="nucleotide sequence ID" value="NZ_JADNPR010000001.1"/>
</dbReference>
<dbReference type="CDD" id="cd00093">
    <property type="entry name" value="HTH_XRE"/>
    <property type="match status" value="1"/>
</dbReference>
<keyword evidence="3" id="KW-1185">Reference proteome</keyword>
<dbReference type="Pfam" id="PF01381">
    <property type="entry name" value="HTH_3"/>
    <property type="match status" value="1"/>
</dbReference>
<organism evidence="2 3">
    <name type="scientific">Clostridium paraputrificum</name>
    <dbReference type="NCBI Taxonomy" id="29363"/>
    <lineage>
        <taxon>Bacteria</taxon>
        <taxon>Bacillati</taxon>
        <taxon>Bacillota</taxon>
        <taxon>Clostridia</taxon>
        <taxon>Eubacteriales</taxon>
        <taxon>Clostridiaceae</taxon>
        <taxon>Clostridium</taxon>
    </lineage>
</organism>
<evidence type="ECO:0000313" key="2">
    <source>
        <dbReference type="EMBL" id="OBY11936.1"/>
    </source>
</evidence>
<feature type="domain" description="HTH cro/C1-type" evidence="1">
    <location>
        <begin position="4"/>
        <end position="61"/>
    </location>
</feature>
<sequence>MNKIKQIRQSQGMTVRNLSDKAKVATSYISELENDKENKKNPTKDIMDRIALALGVTVPEIFY</sequence>
<dbReference type="SMART" id="SM00530">
    <property type="entry name" value="HTH_XRE"/>
    <property type="match status" value="1"/>
</dbReference>
<dbReference type="EMBL" id="MAPZ01000010">
    <property type="protein sequence ID" value="OBY11936.1"/>
    <property type="molecule type" value="Genomic_DNA"/>
</dbReference>
<dbReference type="SUPFAM" id="SSF47413">
    <property type="entry name" value="lambda repressor-like DNA-binding domains"/>
    <property type="match status" value="1"/>
</dbReference>
<accession>A0A1B8RT38</accession>
<dbReference type="OrthoDB" id="1956931at2"/>
<dbReference type="Gene3D" id="1.10.260.40">
    <property type="entry name" value="lambda repressor-like DNA-binding domains"/>
    <property type="match status" value="1"/>
</dbReference>
<dbReference type="AlphaFoldDB" id="A0A1B8RT38"/>
<name>A0A1B8RT38_9CLOT</name>
<comment type="caution">
    <text evidence="2">The sequence shown here is derived from an EMBL/GenBank/DDBJ whole genome shotgun (WGS) entry which is preliminary data.</text>
</comment>
<dbReference type="Proteomes" id="UP000092714">
    <property type="component" value="Unassembled WGS sequence"/>
</dbReference>
<gene>
    <name evidence="2" type="ORF">CP373A1_03160</name>
</gene>
<dbReference type="GO" id="GO:0003677">
    <property type="term" value="F:DNA binding"/>
    <property type="evidence" value="ECO:0007669"/>
    <property type="project" value="UniProtKB-KW"/>
</dbReference>
<evidence type="ECO:0000259" key="1">
    <source>
        <dbReference type="PROSITE" id="PS50943"/>
    </source>
</evidence>
<dbReference type="InterPro" id="IPR001387">
    <property type="entry name" value="Cro/C1-type_HTH"/>
</dbReference>